<comment type="subcellular location">
    <subcellularLocation>
        <location evidence="1">Cell membrane</location>
        <topology evidence="1">Multi-pass membrane protein</topology>
    </subcellularLocation>
</comment>
<dbReference type="Proteomes" id="UP000347681">
    <property type="component" value="Unassembled WGS sequence"/>
</dbReference>
<evidence type="ECO:0000256" key="2">
    <source>
        <dbReference type="ARBA" id="ARBA00022475"/>
    </source>
</evidence>
<reference evidence="6 7" key="1">
    <citation type="journal article" date="2019" name="Nat. Med.">
        <title>A library of human gut bacterial isolates paired with longitudinal multiomics data enables mechanistic microbiome research.</title>
        <authorList>
            <person name="Poyet M."/>
            <person name="Groussin M."/>
            <person name="Gibbons S.M."/>
            <person name="Avila-Pacheco J."/>
            <person name="Jiang X."/>
            <person name="Kearney S.M."/>
            <person name="Perrotta A.R."/>
            <person name="Berdy B."/>
            <person name="Zhao S."/>
            <person name="Lieberman T.D."/>
            <person name="Swanson P.K."/>
            <person name="Smith M."/>
            <person name="Roesemann S."/>
            <person name="Alexander J.E."/>
            <person name="Rich S.A."/>
            <person name="Livny J."/>
            <person name="Vlamakis H."/>
            <person name="Clish C."/>
            <person name="Bullock K."/>
            <person name="Deik A."/>
            <person name="Scott J."/>
            <person name="Pierce K.A."/>
            <person name="Xavier R.J."/>
            <person name="Alm E.J."/>
        </authorList>
    </citation>
    <scope>NUCLEOTIDE SEQUENCE [LARGE SCALE GENOMIC DNA]</scope>
    <source>
        <strain evidence="6 7">BIOML-A5</strain>
    </source>
</reference>
<evidence type="ECO:0000313" key="7">
    <source>
        <dbReference type="Proteomes" id="UP000347681"/>
    </source>
</evidence>
<keyword evidence="2" id="KW-1003">Cell membrane</keyword>
<keyword evidence="5" id="KW-0472">Membrane</keyword>
<dbReference type="EMBL" id="VVZB01000002">
    <property type="protein sequence ID" value="KAA5385314.1"/>
    <property type="molecule type" value="Genomic_DNA"/>
</dbReference>
<dbReference type="GO" id="GO:0005886">
    <property type="term" value="C:plasma membrane"/>
    <property type="evidence" value="ECO:0007669"/>
    <property type="project" value="UniProtKB-SubCell"/>
</dbReference>
<protein>
    <submittedName>
        <fullName evidence="6">Lipopolysaccharide biosynthesis protein</fullName>
    </submittedName>
</protein>
<dbReference type="InterPro" id="IPR050833">
    <property type="entry name" value="Poly_Biosynth_Transport"/>
</dbReference>
<accession>A0A1Y4PPI4</accession>
<evidence type="ECO:0000256" key="1">
    <source>
        <dbReference type="ARBA" id="ARBA00004651"/>
    </source>
</evidence>
<gene>
    <name evidence="6" type="ORF">F2Y61_05640</name>
</gene>
<evidence type="ECO:0000256" key="3">
    <source>
        <dbReference type="ARBA" id="ARBA00022692"/>
    </source>
</evidence>
<proteinExistence type="predicted"/>
<keyword evidence="3" id="KW-0812">Transmembrane</keyword>
<dbReference type="PANTHER" id="PTHR30250:SF26">
    <property type="entry name" value="PSMA PROTEIN"/>
    <property type="match status" value="1"/>
</dbReference>
<dbReference type="AlphaFoldDB" id="A0A1Y4PPI4"/>
<evidence type="ECO:0000256" key="5">
    <source>
        <dbReference type="ARBA" id="ARBA00023136"/>
    </source>
</evidence>
<name>A0A1Y4PPI4_9BACT</name>
<sequence>MSNNKENNKRIAKNTVFLYCRMLFMMLISLYTSRIVLSTLGIEDFGIFNVVGGIVTMLTFLNSSMTVSTQRYLNYELACSNHTHLASIFSTSINIHITISIIIIILSETVGIWLLYNHMSIPHEKINAALWVFQLSILSTVIMIMSVPYNAIIIAYERMGVFAYISILEAILKLVIVYVLLVFNKIDTLKLYAVLMCCIQIIIRFIYTIYCKKNFPEIKYKLSFNRKLFNEMINFASWNLIGNIAVIAYTQGLNILLNIFFSPVINAARGIAVQVQNTIRSFCQNFQTALNPQITKSYATKDFEYMSSLIYASSKYSFFLLFFISLPILIETKEILNWWLKEVPEHTTSFARLIICTSMIEAISNPLITAVQATGKIKRYQIIIGSIQLSILPISYIALSLCKIPEIAFIVNLVIITVAQIARIFIVKTLMPFSIKKYFKTVIYKIILVCSTSYIPTVILYYILPNNNFFSFISLCIFSIILTSITIYTLGLDDSEKKVIKNKATKIYNYIIN</sequence>
<organism evidence="6 7">
    <name type="scientific">Phocaeicola dorei</name>
    <dbReference type="NCBI Taxonomy" id="357276"/>
    <lineage>
        <taxon>Bacteria</taxon>
        <taxon>Pseudomonadati</taxon>
        <taxon>Bacteroidota</taxon>
        <taxon>Bacteroidia</taxon>
        <taxon>Bacteroidales</taxon>
        <taxon>Bacteroidaceae</taxon>
        <taxon>Phocaeicola</taxon>
    </lineage>
</organism>
<evidence type="ECO:0000256" key="4">
    <source>
        <dbReference type="ARBA" id="ARBA00022989"/>
    </source>
</evidence>
<keyword evidence="4" id="KW-1133">Transmembrane helix</keyword>
<comment type="caution">
    <text evidence="6">The sequence shown here is derived from an EMBL/GenBank/DDBJ whole genome shotgun (WGS) entry which is preliminary data.</text>
</comment>
<evidence type="ECO:0000313" key="6">
    <source>
        <dbReference type="EMBL" id="KAA5385314.1"/>
    </source>
</evidence>
<dbReference type="PANTHER" id="PTHR30250">
    <property type="entry name" value="PST FAMILY PREDICTED COLANIC ACID TRANSPORTER"/>
    <property type="match status" value="1"/>
</dbReference>